<name>A0A4Y2R0W8_ARAVE</name>
<dbReference type="Proteomes" id="UP000499080">
    <property type="component" value="Unassembled WGS sequence"/>
</dbReference>
<evidence type="ECO:0000313" key="2">
    <source>
        <dbReference type="Proteomes" id="UP000499080"/>
    </source>
</evidence>
<keyword evidence="2" id="KW-1185">Reference proteome</keyword>
<evidence type="ECO:0000313" key="1">
    <source>
        <dbReference type="EMBL" id="GBN68975.1"/>
    </source>
</evidence>
<accession>A0A4Y2R0W8</accession>
<comment type="caution">
    <text evidence="1">The sequence shown here is derived from an EMBL/GenBank/DDBJ whole genome shotgun (WGS) entry which is preliminary data.</text>
</comment>
<proteinExistence type="predicted"/>
<gene>
    <name evidence="1" type="ORF">AVEN_129899_1</name>
</gene>
<organism evidence="1 2">
    <name type="scientific">Araneus ventricosus</name>
    <name type="common">Orbweaver spider</name>
    <name type="synonym">Epeira ventricosa</name>
    <dbReference type="NCBI Taxonomy" id="182803"/>
    <lineage>
        <taxon>Eukaryota</taxon>
        <taxon>Metazoa</taxon>
        <taxon>Ecdysozoa</taxon>
        <taxon>Arthropoda</taxon>
        <taxon>Chelicerata</taxon>
        <taxon>Arachnida</taxon>
        <taxon>Araneae</taxon>
        <taxon>Araneomorphae</taxon>
        <taxon>Entelegynae</taxon>
        <taxon>Araneoidea</taxon>
        <taxon>Araneidae</taxon>
        <taxon>Araneus</taxon>
    </lineage>
</organism>
<sequence>MISDVLKRPPVGDPYTILKTRLISQVSESESDLSLGHQTPSQLLHKMTPLAVDKISDDVLRLLWLQRLPLSTRQILTSSTEDLPGLAKIEDKILEVTGTLPAVDSFNTDSNNIINRLEASIEELTQIIRAFSFPGRKIPRRHANRSKSPSV</sequence>
<dbReference type="AlphaFoldDB" id="A0A4Y2R0W8"/>
<dbReference type="EMBL" id="BGPR01015375">
    <property type="protein sequence ID" value="GBN68975.1"/>
    <property type="molecule type" value="Genomic_DNA"/>
</dbReference>
<protein>
    <submittedName>
        <fullName evidence="1">Uncharacterized protein</fullName>
    </submittedName>
</protein>
<dbReference type="PANTHER" id="PTHR33327">
    <property type="entry name" value="ENDONUCLEASE"/>
    <property type="match status" value="1"/>
</dbReference>
<reference evidence="1 2" key="1">
    <citation type="journal article" date="2019" name="Sci. Rep.">
        <title>Orb-weaving spider Araneus ventricosus genome elucidates the spidroin gene catalogue.</title>
        <authorList>
            <person name="Kono N."/>
            <person name="Nakamura H."/>
            <person name="Ohtoshi R."/>
            <person name="Moran D.A.P."/>
            <person name="Shinohara A."/>
            <person name="Yoshida Y."/>
            <person name="Fujiwara M."/>
            <person name="Mori M."/>
            <person name="Tomita M."/>
            <person name="Arakawa K."/>
        </authorList>
    </citation>
    <scope>NUCLEOTIDE SEQUENCE [LARGE SCALE GENOMIC DNA]</scope>
</reference>
<dbReference type="PANTHER" id="PTHR33327:SF3">
    <property type="entry name" value="RNA-DIRECTED DNA POLYMERASE"/>
    <property type="match status" value="1"/>
</dbReference>